<dbReference type="Pfam" id="PF11143">
    <property type="entry name" value="DUF2919"/>
    <property type="match status" value="1"/>
</dbReference>
<evidence type="ECO:0000313" key="3">
    <source>
        <dbReference type="Proteomes" id="UP000287022"/>
    </source>
</evidence>
<dbReference type="InterPro" id="IPR021318">
    <property type="entry name" value="DUF2919"/>
</dbReference>
<name>A0A432Z8C0_9GAMM</name>
<feature type="transmembrane region" description="Helical" evidence="1">
    <location>
        <begin position="122"/>
        <end position="142"/>
    </location>
</feature>
<gene>
    <name evidence="2" type="ORF">CWI80_01915</name>
</gene>
<sequence length="155" mass="17707">MQLQPGDERYLTAEGVVRTPLALFFILLLFLRGYAAWVISLTFVEDRSRMLQFFYANTEQFVLALAVGAPALLVLVMLTQIREEIPSWVARVAKVAPLLLWLSWLADGVLLGSIIASNWPHFAFVKALLLFSWLVVLWLLLYSRHLKRFFQLVAG</sequence>
<feature type="transmembrane region" description="Helical" evidence="1">
    <location>
        <begin position="98"/>
        <end position="116"/>
    </location>
</feature>
<dbReference type="RefSeq" id="WP_051207139.1">
    <property type="nucleotide sequence ID" value="NZ_PIQE01000001.1"/>
</dbReference>
<keyword evidence="1" id="KW-0472">Membrane</keyword>
<keyword evidence="3" id="KW-1185">Reference proteome</keyword>
<keyword evidence="1" id="KW-0812">Transmembrane</keyword>
<evidence type="ECO:0000313" key="2">
    <source>
        <dbReference type="EMBL" id="RUO74136.1"/>
    </source>
</evidence>
<dbReference type="AlphaFoldDB" id="A0A432Z8C0"/>
<protein>
    <submittedName>
        <fullName evidence="2">DUF2919 domain-containing protein</fullName>
    </submittedName>
</protein>
<dbReference type="Proteomes" id="UP000287022">
    <property type="component" value="Unassembled WGS sequence"/>
</dbReference>
<proteinExistence type="predicted"/>
<dbReference type="EMBL" id="PIQE01000001">
    <property type="protein sequence ID" value="RUO74136.1"/>
    <property type="molecule type" value="Genomic_DNA"/>
</dbReference>
<organism evidence="2 3">
    <name type="scientific">Pseudidiomarina sediminum</name>
    <dbReference type="NCBI Taxonomy" id="431675"/>
    <lineage>
        <taxon>Bacteria</taxon>
        <taxon>Pseudomonadati</taxon>
        <taxon>Pseudomonadota</taxon>
        <taxon>Gammaproteobacteria</taxon>
        <taxon>Alteromonadales</taxon>
        <taxon>Idiomarinaceae</taxon>
        <taxon>Pseudidiomarina</taxon>
    </lineage>
</organism>
<dbReference type="STRING" id="1122124.GCA_000423165_01015"/>
<comment type="caution">
    <text evidence="2">The sequence shown here is derived from an EMBL/GenBank/DDBJ whole genome shotgun (WGS) entry which is preliminary data.</text>
</comment>
<reference evidence="3" key="1">
    <citation type="journal article" date="2018" name="Front. Microbiol.">
        <title>Genome-Based Analysis Reveals the Taxonomy and Diversity of the Family Idiomarinaceae.</title>
        <authorList>
            <person name="Liu Y."/>
            <person name="Lai Q."/>
            <person name="Shao Z."/>
        </authorList>
    </citation>
    <scope>NUCLEOTIDE SEQUENCE [LARGE SCALE GENOMIC DNA]</scope>
    <source>
        <strain evidence="3">c121</strain>
    </source>
</reference>
<feature type="transmembrane region" description="Helical" evidence="1">
    <location>
        <begin position="60"/>
        <end position="78"/>
    </location>
</feature>
<keyword evidence="1" id="KW-1133">Transmembrane helix</keyword>
<feature type="transmembrane region" description="Helical" evidence="1">
    <location>
        <begin position="21"/>
        <end position="40"/>
    </location>
</feature>
<accession>A0A432Z8C0</accession>
<evidence type="ECO:0000256" key="1">
    <source>
        <dbReference type="SAM" id="Phobius"/>
    </source>
</evidence>